<dbReference type="EMBL" id="JAHRIQ010035706">
    <property type="protein sequence ID" value="MEQ2232517.1"/>
    <property type="molecule type" value="Genomic_DNA"/>
</dbReference>
<proteinExistence type="predicted"/>
<reference evidence="1 2" key="1">
    <citation type="submission" date="2021-06" db="EMBL/GenBank/DDBJ databases">
        <authorList>
            <person name="Palmer J.M."/>
        </authorList>
    </citation>
    <scope>NUCLEOTIDE SEQUENCE [LARGE SCALE GENOMIC DNA]</scope>
    <source>
        <strain evidence="2">if_2019</strain>
        <tissue evidence="1">Muscle</tissue>
    </source>
</reference>
<comment type="caution">
    <text evidence="1">The sequence shown here is derived from an EMBL/GenBank/DDBJ whole genome shotgun (WGS) entry which is preliminary data.</text>
</comment>
<gene>
    <name evidence="1" type="ORF">ILYODFUR_012220</name>
</gene>
<protein>
    <submittedName>
        <fullName evidence="1">Uncharacterized protein</fullName>
    </submittedName>
</protein>
<keyword evidence="2" id="KW-1185">Reference proteome</keyword>
<sequence>MFCYQLQGHTWNAIKNYLNYTRKINATFCLNKPGKLTEKVILRQKSEPSAVRAGSSSTRGQHRMEHQLILHLRGI</sequence>
<organism evidence="1 2">
    <name type="scientific">Ilyodon furcidens</name>
    <name type="common">goldbreast splitfin</name>
    <dbReference type="NCBI Taxonomy" id="33524"/>
    <lineage>
        <taxon>Eukaryota</taxon>
        <taxon>Metazoa</taxon>
        <taxon>Chordata</taxon>
        <taxon>Craniata</taxon>
        <taxon>Vertebrata</taxon>
        <taxon>Euteleostomi</taxon>
        <taxon>Actinopterygii</taxon>
        <taxon>Neopterygii</taxon>
        <taxon>Teleostei</taxon>
        <taxon>Neoteleostei</taxon>
        <taxon>Acanthomorphata</taxon>
        <taxon>Ovalentaria</taxon>
        <taxon>Atherinomorphae</taxon>
        <taxon>Cyprinodontiformes</taxon>
        <taxon>Goodeidae</taxon>
        <taxon>Ilyodon</taxon>
    </lineage>
</organism>
<accession>A0ABV0TI03</accession>
<evidence type="ECO:0000313" key="1">
    <source>
        <dbReference type="EMBL" id="MEQ2232517.1"/>
    </source>
</evidence>
<evidence type="ECO:0000313" key="2">
    <source>
        <dbReference type="Proteomes" id="UP001482620"/>
    </source>
</evidence>
<name>A0ABV0TI03_9TELE</name>
<dbReference type="Proteomes" id="UP001482620">
    <property type="component" value="Unassembled WGS sequence"/>
</dbReference>